<dbReference type="Gene3D" id="3.20.10.10">
    <property type="entry name" value="D-amino Acid Aminotransferase, subunit A, domain 2"/>
    <property type="match status" value="1"/>
</dbReference>
<keyword evidence="14" id="KW-1185">Reference proteome</keyword>
<dbReference type="GO" id="GO:0005829">
    <property type="term" value="C:cytosol"/>
    <property type="evidence" value="ECO:0007669"/>
    <property type="project" value="TreeGrafter"/>
</dbReference>
<dbReference type="PANTHER" id="PTHR42743">
    <property type="entry name" value="AMINO-ACID AMINOTRANSFERASE"/>
    <property type="match status" value="1"/>
</dbReference>
<dbReference type="Pfam" id="PF01063">
    <property type="entry name" value="Aminotran_4"/>
    <property type="match status" value="1"/>
</dbReference>
<dbReference type="GO" id="GO:0008483">
    <property type="term" value="F:transaminase activity"/>
    <property type="evidence" value="ECO:0007669"/>
    <property type="project" value="UniProtKB-KW"/>
</dbReference>
<keyword evidence="13" id="KW-0808">Transferase</keyword>
<dbReference type="InterPro" id="IPR001544">
    <property type="entry name" value="Aminotrans_IV"/>
</dbReference>
<dbReference type="InterPro" id="IPR050571">
    <property type="entry name" value="Class-IV_PLP-Dep_Aminotrnsfr"/>
</dbReference>
<name>A0A6I6D8F8_9GAMM</name>
<dbReference type="Gene3D" id="3.30.470.10">
    <property type="match status" value="1"/>
</dbReference>
<evidence type="ECO:0000313" key="14">
    <source>
        <dbReference type="Proteomes" id="UP000427716"/>
    </source>
</evidence>
<dbReference type="EMBL" id="CP046415">
    <property type="protein sequence ID" value="QGT77692.1"/>
    <property type="molecule type" value="Genomic_DNA"/>
</dbReference>
<comment type="similarity">
    <text evidence="2 11">Belongs to the class-IV pyridoxal-phosphate-dependent aminotransferase family.</text>
</comment>
<protein>
    <recommendedName>
        <fullName evidence="9">Aminodeoxychorismate lyase</fullName>
        <ecNumber evidence="6">4.1.3.38</ecNumber>
    </recommendedName>
    <alternativeName>
        <fullName evidence="10">4-amino-4-deoxychorismate lyase</fullName>
    </alternativeName>
</protein>
<dbReference type="SUPFAM" id="SSF56752">
    <property type="entry name" value="D-aminoacid aminotransferase-like PLP-dependent enzymes"/>
    <property type="match status" value="1"/>
</dbReference>
<proteinExistence type="inferred from homology"/>
<dbReference type="FunFam" id="3.20.10.10:FF:000002">
    <property type="entry name" value="D-alanine aminotransferase"/>
    <property type="match status" value="1"/>
</dbReference>
<dbReference type="InterPro" id="IPR043132">
    <property type="entry name" value="BCAT-like_C"/>
</dbReference>
<evidence type="ECO:0000256" key="9">
    <source>
        <dbReference type="ARBA" id="ARBA00069174"/>
    </source>
</evidence>
<comment type="cofactor">
    <cofactor evidence="1 12">
        <name>pyridoxal 5'-phosphate</name>
        <dbReference type="ChEBI" id="CHEBI:597326"/>
    </cofactor>
</comment>
<evidence type="ECO:0000256" key="11">
    <source>
        <dbReference type="RuleBase" id="RU004106"/>
    </source>
</evidence>
<dbReference type="GO" id="GO:0008652">
    <property type="term" value="P:amino acid biosynthetic process"/>
    <property type="evidence" value="ECO:0007669"/>
    <property type="project" value="UniProtKB-ARBA"/>
</dbReference>
<evidence type="ECO:0000256" key="5">
    <source>
        <dbReference type="ARBA" id="ARBA00035633"/>
    </source>
</evidence>
<evidence type="ECO:0000256" key="10">
    <source>
        <dbReference type="ARBA" id="ARBA00080135"/>
    </source>
</evidence>
<keyword evidence="3 12" id="KW-0663">Pyridoxal phosphate</keyword>
<evidence type="ECO:0000256" key="8">
    <source>
        <dbReference type="ARBA" id="ARBA00054027"/>
    </source>
</evidence>
<accession>A0A6I6D8F8</accession>
<evidence type="ECO:0000256" key="7">
    <source>
        <dbReference type="ARBA" id="ARBA00049529"/>
    </source>
</evidence>
<dbReference type="PANTHER" id="PTHR42743:SF10">
    <property type="entry name" value="D-ALANINE AMINOTRANSFERASE"/>
    <property type="match status" value="1"/>
</dbReference>
<dbReference type="RefSeq" id="WP_156227631.1">
    <property type="nucleotide sequence ID" value="NZ_CP046415.1"/>
</dbReference>
<keyword evidence="13" id="KW-0032">Aminotransferase</keyword>
<comment type="catalytic activity">
    <reaction evidence="7">
        <text>4-amino-4-deoxychorismate = 4-aminobenzoate + pyruvate + H(+)</text>
        <dbReference type="Rhea" id="RHEA:16201"/>
        <dbReference type="ChEBI" id="CHEBI:15361"/>
        <dbReference type="ChEBI" id="CHEBI:15378"/>
        <dbReference type="ChEBI" id="CHEBI:17836"/>
        <dbReference type="ChEBI" id="CHEBI:58406"/>
        <dbReference type="EC" id="4.1.3.38"/>
    </reaction>
</comment>
<dbReference type="AlphaFoldDB" id="A0A6I6D8F8"/>
<comment type="pathway">
    <text evidence="5">Cofactor biosynthesis; tetrahydrofolate biosynthesis; 4-aminobenzoate from chorismate: step 2/2.</text>
</comment>
<dbReference type="Proteomes" id="UP000427716">
    <property type="component" value="Chromosome"/>
</dbReference>
<dbReference type="InterPro" id="IPR043131">
    <property type="entry name" value="BCAT-like_N"/>
</dbReference>
<dbReference type="EC" id="4.1.3.38" evidence="6"/>
<keyword evidence="4" id="KW-0289">Folate biosynthesis</keyword>
<evidence type="ECO:0000256" key="2">
    <source>
        <dbReference type="ARBA" id="ARBA00009320"/>
    </source>
</evidence>
<evidence type="ECO:0000256" key="4">
    <source>
        <dbReference type="ARBA" id="ARBA00022909"/>
    </source>
</evidence>
<evidence type="ECO:0000256" key="6">
    <source>
        <dbReference type="ARBA" id="ARBA00035676"/>
    </source>
</evidence>
<organism evidence="13 14">
    <name type="scientific">Guyparkeria halophila</name>
    <dbReference type="NCBI Taxonomy" id="47960"/>
    <lineage>
        <taxon>Bacteria</taxon>
        <taxon>Pseudomonadati</taxon>
        <taxon>Pseudomonadota</taxon>
        <taxon>Gammaproteobacteria</taxon>
        <taxon>Chromatiales</taxon>
        <taxon>Thioalkalibacteraceae</taxon>
        <taxon>Guyparkeria</taxon>
    </lineage>
</organism>
<dbReference type="GO" id="GO:0008696">
    <property type="term" value="F:4-amino-4-deoxychorismate lyase activity"/>
    <property type="evidence" value="ECO:0007669"/>
    <property type="project" value="UniProtKB-EC"/>
</dbReference>
<reference evidence="13 14" key="1">
    <citation type="submission" date="2019-11" db="EMBL/GenBank/DDBJ databases">
        <authorList>
            <person name="Zhang J."/>
            <person name="Sun C."/>
        </authorList>
    </citation>
    <scope>NUCLEOTIDE SEQUENCE [LARGE SCALE GENOMIC DNA]</scope>
    <source>
        <strain evidence="14">sp2</strain>
    </source>
</reference>
<comment type="function">
    <text evidence="8">Involved in the biosynthesis of p-aminobenzoate (PABA), a precursor of tetrahydrofolate. Converts 4-amino-4-deoxychorismate into 4-aminobenzoate (PABA) and pyruvate.</text>
</comment>
<dbReference type="InterPro" id="IPR036038">
    <property type="entry name" value="Aminotransferase-like"/>
</dbReference>
<evidence type="ECO:0000256" key="3">
    <source>
        <dbReference type="ARBA" id="ARBA00022898"/>
    </source>
</evidence>
<dbReference type="InterPro" id="IPR018300">
    <property type="entry name" value="Aminotrans_IV_CS"/>
</dbReference>
<sequence length="290" mass="31455">MTNKPRPVYLNGEWCDTDTARVSVLDRGYLFGDGVYEVIPAFAGRLFGLDEHMARLSRSLEAIGIAEPLGRDDWQAIFDRLLAGIDAPDAAIYLQVTRGAPEKRDHAWPGDEVSPGVMATVSPIGAIAGGARVITLPDARWARCDIKSINLLPNTMARQQALEQGCDEAVLVRDGLVMEGAATNLFAVINGRLVTAPTGPRILAGITRGLLLDLVRDERLVEVDESFITISALREADEVFLTSSTKDLWPVVEIDGQPVGSGAHSGRAGPVTRQLDQHFQALKHPQRSSR</sequence>
<dbReference type="KEGG" id="ghl:GM160_01625"/>
<dbReference type="GO" id="GO:0046656">
    <property type="term" value="P:folic acid biosynthetic process"/>
    <property type="evidence" value="ECO:0007669"/>
    <property type="project" value="UniProtKB-KW"/>
</dbReference>
<dbReference type="PROSITE" id="PS00770">
    <property type="entry name" value="AA_TRANSFER_CLASS_4"/>
    <property type="match status" value="1"/>
</dbReference>
<gene>
    <name evidence="13" type="ORF">GM160_01625</name>
</gene>
<evidence type="ECO:0000256" key="12">
    <source>
        <dbReference type="RuleBase" id="RU004516"/>
    </source>
</evidence>
<evidence type="ECO:0000256" key="1">
    <source>
        <dbReference type="ARBA" id="ARBA00001933"/>
    </source>
</evidence>
<evidence type="ECO:0000313" key="13">
    <source>
        <dbReference type="EMBL" id="QGT77692.1"/>
    </source>
</evidence>